<proteinExistence type="predicted"/>
<evidence type="ECO:0000313" key="2">
    <source>
        <dbReference type="EMBL" id="CEK68234.1"/>
    </source>
</evidence>
<sequence length="54" mass="6647">MAEFMRVKEMQHTIIILFMLFTTLLTKFKTRHQILREHGYDEEQTRFVTDLNIM</sequence>
<name>A0A0B6ZHX4_9EUPU</name>
<feature type="transmembrane region" description="Helical" evidence="1">
    <location>
        <begin position="12"/>
        <end position="28"/>
    </location>
</feature>
<dbReference type="EMBL" id="HACG01021369">
    <property type="protein sequence ID" value="CEK68234.1"/>
    <property type="molecule type" value="Transcribed_RNA"/>
</dbReference>
<evidence type="ECO:0000256" key="1">
    <source>
        <dbReference type="SAM" id="Phobius"/>
    </source>
</evidence>
<keyword evidence="1" id="KW-0812">Transmembrane</keyword>
<organism evidence="2">
    <name type="scientific">Arion vulgaris</name>
    <dbReference type="NCBI Taxonomy" id="1028688"/>
    <lineage>
        <taxon>Eukaryota</taxon>
        <taxon>Metazoa</taxon>
        <taxon>Spiralia</taxon>
        <taxon>Lophotrochozoa</taxon>
        <taxon>Mollusca</taxon>
        <taxon>Gastropoda</taxon>
        <taxon>Heterobranchia</taxon>
        <taxon>Euthyneura</taxon>
        <taxon>Panpulmonata</taxon>
        <taxon>Eupulmonata</taxon>
        <taxon>Stylommatophora</taxon>
        <taxon>Helicina</taxon>
        <taxon>Arionoidea</taxon>
        <taxon>Arionidae</taxon>
        <taxon>Arion</taxon>
    </lineage>
</organism>
<keyword evidence="1" id="KW-0472">Membrane</keyword>
<protein>
    <submittedName>
        <fullName evidence="2">Uncharacterized protein</fullName>
    </submittedName>
</protein>
<keyword evidence="1" id="KW-1133">Transmembrane helix</keyword>
<reference evidence="2" key="1">
    <citation type="submission" date="2014-12" db="EMBL/GenBank/DDBJ databases">
        <title>Insight into the proteome of Arion vulgaris.</title>
        <authorList>
            <person name="Aradska J."/>
            <person name="Bulat T."/>
            <person name="Smidak R."/>
            <person name="Sarate P."/>
            <person name="Gangsoo J."/>
            <person name="Sialana F."/>
            <person name="Bilban M."/>
            <person name="Lubec G."/>
        </authorList>
    </citation>
    <scope>NUCLEOTIDE SEQUENCE</scope>
    <source>
        <tissue evidence="2">Skin</tissue>
    </source>
</reference>
<accession>A0A0B6ZHX4</accession>
<gene>
    <name evidence="2" type="primary">ORF65600</name>
</gene>
<dbReference type="AlphaFoldDB" id="A0A0B6ZHX4"/>